<evidence type="ECO:0000256" key="1">
    <source>
        <dbReference type="SAM" id="MobiDB-lite"/>
    </source>
</evidence>
<proteinExistence type="predicted"/>
<accession>A0A086T1Y8</accession>
<feature type="compositionally biased region" description="Basic and acidic residues" evidence="1">
    <location>
        <begin position="390"/>
        <end position="400"/>
    </location>
</feature>
<feature type="compositionally biased region" description="Basic and acidic residues" evidence="1">
    <location>
        <begin position="241"/>
        <end position="254"/>
    </location>
</feature>
<feature type="compositionally biased region" description="Polar residues" evidence="1">
    <location>
        <begin position="269"/>
        <end position="284"/>
    </location>
</feature>
<evidence type="ECO:0000313" key="3">
    <source>
        <dbReference type="Proteomes" id="UP000029964"/>
    </source>
</evidence>
<feature type="compositionally biased region" description="Acidic residues" evidence="1">
    <location>
        <begin position="331"/>
        <end position="340"/>
    </location>
</feature>
<sequence>MDDPGWSWPAWKFGMKRDDLFTSLHDQYNTFTFSLQDPEAFHADVYEISRDADSTEEFHRLLADRRKQRLRELHESLESLAYEIIANPQLMDSQHWNDALHLFRTRSFDSLVRYFAAYLPDGSMTRDERSAPSAGSSFSDATSVHTASTKASSVDGAPAQYTTVLDGSAITEEPCPLDTEGYHHHHHHHHHQTVDTPLSPSGSMSTVSECSETSSTDDVESHRHSTNPPSRSMSFSGSESEAFRPDFCRHPMMRDDDETTSESDSVDTGASSFSDCAESHSSLDSVDDKPQGLPSNLEEEEDDDPDTAQFPEDAFDTLDMMTADNNTGVEADAETFETIESDTPTPRQEGVSSGSSYIDYKSILCRRLPSPTRRSPSPRAHRAIGSPPLEVRRSPDEAHSKIQKASPDSIRKRPKGRI</sequence>
<organism evidence="2 3">
    <name type="scientific">Hapsidospora chrysogenum (strain ATCC 11550 / CBS 779.69 / DSM 880 / IAM 14645 / JCM 23072 / IMI 49137)</name>
    <name type="common">Acremonium chrysogenum</name>
    <dbReference type="NCBI Taxonomy" id="857340"/>
    <lineage>
        <taxon>Eukaryota</taxon>
        <taxon>Fungi</taxon>
        <taxon>Dikarya</taxon>
        <taxon>Ascomycota</taxon>
        <taxon>Pezizomycotina</taxon>
        <taxon>Sordariomycetes</taxon>
        <taxon>Hypocreomycetidae</taxon>
        <taxon>Hypocreales</taxon>
        <taxon>Bionectriaceae</taxon>
        <taxon>Hapsidospora</taxon>
    </lineage>
</organism>
<dbReference type="STRING" id="857340.A0A086T1Y8"/>
<feature type="compositionally biased region" description="Low complexity" evidence="1">
    <location>
        <begin position="203"/>
        <end position="216"/>
    </location>
</feature>
<dbReference type="EMBL" id="JPKY01000071">
    <property type="protein sequence ID" value="KFH43370.1"/>
    <property type="molecule type" value="Genomic_DNA"/>
</dbReference>
<dbReference type="HOGENOM" id="CLU_041042_0_0_1"/>
<feature type="compositionally biased region" description="Acidic residues" evidence="1">
    <location>
        <begin position="297"/>
        <end position="306"/>
    </location>
</feature>
<dbReference type="OrthoDB" id="4366798at2759"/>
<keyword evidence="3" id="KW-1185">Reference proteome</keyword>
<name>A0A086T1Y8_HAPC1</name>
<comment type="caution">
    <text evidence="2">The sequence shown here is derived from an EMBL/GenBank/DDBJ whole genome shotgun (WGS) entry which is preliminary data.</text>
</comment>
<feature type="compositionally biased region" description="Acidic residues" evidence="1">
    <location>
        <begin position="255"/>
        <end position="265"/>
    </location>
</feature>
<reference evidence="3" key="1">
    <citation type="journal article" date="2014" name="Genome Announc.">
        <title>Genome sequence and annotation of Acremonium chrysogenum, producer of the beta-lactam antibiotic cephalosporin C.</title>
        <authorList>
            <person name="Terfehr D."/>
            <person name="Dahlmann T.A."/>
            <person name="Specht T."/>
            <person name="Zadra I."/>
            <person name="Kuernsteiner H."/>
            <person name="Kueck U."/>
        </authorList>
    </citation>
    <scope>NUCLEOTIDE SEQUENCE [LARGE SCALE GENOMIC DNA]</scope>
    <source>
        <strain evidence="3">ATCC 11550 / CBS 779.69 / DSM 880 / IAM 14645 / JCM 23072 / IMI 49137</strain>
    </source>
</reference>
<feature type="region of interest" description="Disordered" evidence="1">
    <location>
        <begin position="172"/>
        <end position="418"/>
    </location>
</feature>
<evidence type="ECO:0000313" key="2">
    <source>
        <dbReference type="EMBL" id="KFH43370.1"/>
    </source>
</evidence>
<dbReference type="AlphaFoldDB" id="A0A086T1Y8"/>
<feature type="compositionally biased region" description="Low complexity" evidence="1">
    <location>
        <begin position="366"/>
        <end position="378"/>
    </location>
</feature>
<protein>
    <submittedName>
        <fullName evidence="2">Uncharacterized protein</fullName>
    </submittedName>
</protein>
<feature type="compositionally biased region" description="Low complexity" evidence="1">
    <location>
        <begin position="230"/>
        <end position="240"/>
    </location>
</feature>
<gene>
    <name evidence="2" type="ORF">ACRE_058950</name>
</gene>
<feature type="compositionally biased region" description="Polar residues" evidence="1">
    <location>
        <begin position="341"/>
        <end position="356"/>
    </location>
</feature>
<dbReference type="Proteomes" id="UP000029964">
    <property type="component" value="Unassembled WGS sequence"/>
</dbReference>